<feature type="region of interest" description="Disordered" evidence="1">
    <location>
        <begin position="1"/>
        <end position="146"/>
    </location>
</feature>
<gene>
    <name evidence="2" type="ORF">M427DRAFT_37543</name>
</gene>
<sequence length="167" mass="17819">MSTGCAPIDLPPAKSSNLLDEKVTNIPSSPTALNPLIVVPPARGAQHLDLEAEVEGGEGGSAGTITDEETPSDRDIIDNGDEGKGDKGEGDQEEDNQGEGNRGAGKGGDDDKDDEDKSNYKNLPPPQPGKAPIGAQTRPTQFHYTTPYTNMQGKLMWSWIYKWEGGR</sequence>
<dbReference type="EMBL" id="KQ965831">
    <property type="protein sequence ID" value="KXS10270.1"/>
    <property type="molecule type" value="Genomic_DNA"/>
</dbReference>
<feature type="compositionally biased region" description="Polar residues" evidence="1">
    <location>
        <begin position="137"/>
        <end position="146"/>
    </location>
</feature>
<organism evidence="2 3">
    <name type="scientific">Gonapodya prolifera (strain JEL478)</name>
    <name type="common">Monoblepharis prolifera</name>
    <dbReference type="NCBI Taxonomy" id="1344416"/>
    <lineage>
        <taxon>Eukaryota</taxon>
        <taxon>Fungi</taxon>
        <taxon>Fungi incertae sedis</taxon>
        <taxon>Chytridiomycota</taxon>
        <taxon>Chytridiomycota incertae sedis</taxon>
        <taxon>Monoblepharidomycetes</taxon>
        <taxon>Monoblepharidales</taxon>
        <taxon>Gonapodyaceae</taxon>
        <taxon>Gonapodya</taxon>
    </lineage>
</organism>
<feature type="compositionally biased region" description="Basic and acidic residues" evidence="1">
    <location>
        <begin position="71"/>
        <end position="90"/>
    </location>
</feature>
<reference evidence="2 3" key="1">
    <citation type="journal article" date="2015" name="Genome Biol. Evol.">
        <title>Phylogenomic analyses indicate that early fungi evolved digesting cell walls of algal ancestors of land plants.</title>
        <authorList>
            <person name="Chang Y."/>
            <person name="Wang S."/>
            <person name="Sekimoto S."/>
            <person name="Aerts A.L."/>
            <person name="Choi C."/>
            <person name="Clum A."/>
            <person name="LaButti K.M."/>
            <person name="Lindquist E.A."/>
            <person name="Yee Ngan C."/>
            <person name="Ohm R.A."/>
            <person name="Salamov A.A."/>
            <person name="Grigoriev I.V."/>
            <person name="Spatafora J.W."/>
            <person name="Berbee M.L."/>
        </authorList>
    </citation>
    <scope>NUCLEOTIDE SEQUENCE [LARGE SCALE GENOMIC DNA]</scope>
    <source>
        <strain evidence="2 3">JEL478</strain>
    </source>
</reference>
<protein>
    <submittedName>
        <fullName evidence="2">Uncharacterized protein</fullName>
    </submittedName>
</protein>
<evidence type="ECO:0000313" key="2">
    <source>
        <dbReference type="EMBL" id="KXS10270.1"/>
    </source>
</evidence>
<name>A0A139A0H4_GONPJ</name>
<evidence type="ECO:0000313" key="3">
    <source>
        <dbReference type="Proteomes" id="UP000070544"/>
    </source>
</evidence>
<accession>A0A139A0H4</accession>
<dbReference type="AlphaFoldDB" id="A0A139A0H4"/>
<evidence type="ECO:0000256" key="1">
    <source>
        <dbReference type="SAM" id="MobiDB-lite"/>
    </source>
</evidence>
<keyword evidence="3" id="KW-1185">Reference proteome</keyword>
<proteinExistence type="predicted"/>
<dbReference type="Proteomes" id="UP000070544">
    <property type="component" value="Unassembled WGS sequence"/>
</dbReference>